<dbReference type="EMBL" id="AP014800">
    <property type="protein sequence ID" value="BAQ68391.1"/>
    <property type="molecule type" value="Genomic_DNA"/>
</dbReference>
<feature type="transmembrane region" description="Helical" evidence="1">
    <location>
        <begin position="106"/>
        <end position="124"/>
    </location>
</feature>
<keyword evidence="1" id="KW-1133">Transmembrane helix</keyword>
<organism evidence="2 3">
    <name type="scientific">Rhodovulum sulfidophilum</name>
    <name type="common">Rhodobacter sulfidophilus</name>
    <dbReference type="NCBI Taxonomy" id="35806"/>
    <lineage>
        <taxon>Bacteria</taxon>
        <taxon>Pseudomonadati</taxon>
        <taxon>Pseudomonadota</taxon>
        <taxon>Alphaproteobacteria</taxon>
        <taxon>Rhodobacterales</taxon>
        <taxon>Paracoccaceae</taxon>
        <taxon>Rhodovulum</taxon>
    </lineage>
</organism>
<keyword evidence="1" id="KW-0812">Transmembrane</keyword>
<dbReference type="eggNOG" id="COG0501">
    <property type="taxonomic scope" value="Bacteria"/>
</dbReference>
<evidence type="ECO:0000313" key="3">
    <source>
        <dbReference type="Proteomes" id="UP000064912"/>
    </source>
</evidence>
<dbReference type="AlphaFoldDB" id="A0A0D6B064"/>
<dbReference type="KEGG" id="rsu:NHU_01231"/>
<gene>
    <name evidence="2" type="ORF">NHU_01231</name>
</gene>
<dbReference type="PATRIC" id="fig|35806.4.peg.1268"/>
<accession>A0A0D6B064</accession>
<proteinExistence type="predicted"/>
<reference evidence="2 3" key="1">
    <citation type="submission" date="2015-02" db="EMBL/GenBank/DDBJ databases">
        <title>Genome sequene of Rhodovulum sulfidophilum DSM 2351.</title>
        <authorList>
            <person name="Nagao N."/>
        </authorList>
    </citation>
    <scope>NUCLEOTIDE SEQUENCE [LARGE SCALE GENOMIC DNA]</scope>
    <source>
        <strain evidence="2 3">DSM 2351</strain>
    </source>
</reference>
<evidence type="ECO:0000256" key="1">
    <source>
        <dbReference type="SAM" id="Phobius"/>
    </source>
</evidence>
<keyword evidence="1" id="KW-0472">Membrane</keyword>
<evidence type="ECO:0000313" key="2">
    <source>
        <dbReference type="EMBL" id="BAQ68391.1"/>
    </source>
</evidence>
<name>A0A0D6B064_RHOSU</name>
<dbReference type="Proteomes" id="UP000064912">
    <property type="component" value="Chromosome"/>
</dbReference>
<protein>
    <submittedName>
        <fullName evidence="2">Uncharacterized protein</fullName>
    </submittedName>
</protein>
<sequence>MTALKKFQRLESPGLWRESPETQRRDVILSFGNASLMVSDSAERVLTHWSLAALERLNPGQMPALYSPGADSGETLEIEDDLMVDALETVRKAIGRTRPRPGRLRIWIVAATAAGIAALALFWLPGALVRQTVAVAPPEIRAEIGQAVLARMARAAGTPCERAGGQRALDRLSTRLLPGSGKRVRVLPGGLPRALHLPGGLILLNRALVEDHEDVAAVAGFILAEDLRATRSDPLADLLRAAGPLATFRLLTTGTLPEAALSDYAREVLIAPEAPLPEAELLARFREAGLPSTPYALALDVTGESQRGLIEGDPLRGRETDPPISDGDWLRLQAICGG</sequence>